<proteinExistence type="predicted"/>
<dbReference type="PANTHER" id="PTHR11607:SF3">
    <property type="entry name" value="LYSOSOMAL ALPHA-MANNOSIDASE"/>
    <property type="match status" value="1"/>
</dbReference>
<evidence type="ECO:0000259" key="2">
    <source>
        <dbReference type="Pfam" id="PF07748"/>
    </source>
</evidence>
<reference evidence="4" key="3">
    <citation type="journal article" date="2014" name="Nature">
        <title>Elephant shark genome provides unique insights into gnathostome evolution.</title>
        <authorList>
            <consortium name="International Elephant Shark Genome Sequencing Consortium"/>
            <person name="Venkatesh B."/>
            <person name="Lee A.P."/>
            <person name="Ravi V."/>
            <person name="Maurya A.K."/>
            <person name="Lian M.M."/>
            <person name="Swann J.B."/>
            <person name="Ohta Y."/>
            <person name="Flajnik M.F."/>
            <person name="Sutoh Y."/>
            <person name="Kasahara M."/>
            <person name="Hoon S."/>
            <person name="Gangu V."/>
            <person name="Roy S.W."/>
            <person name="Irimia M."/>
            <person name="Korzh V."/>
            <person name="Kondrychyn I."/>
            <person name="Lim Z.W."/>
            <person name="Tay B.H."/>
            <person name="Tohari S."/>
            <person name="Kong K.W."/>
            <person name="Ho S."/>
            <person name="Lorente-Galdos B."/>
            <person name="Quilez J."/>
            <person name="Marques-Bonet T."/>
            <person name="Raney B.J."/>
            <person name="Ingham P.W."/>
            <person name="Tay A."/>
            <person name="Hillier L.W."/>
            <person name="Minx P."/>
            <person name="Boehm T."/>
            <person name="Wilson R.K."/>
            <person name="Brenner S."/>
            <person name="Warren W.C."/>
        </authorList>
    </citation>
    <scope>NUCLEOTIDE SEQUENCE [LARGE SCALE GENOMIC DNA]</scope>
</reference>
<reference evidence="3" key="5">
    <citation type="submission" date="2025-09" db="UniProtKB">
        <authorList>
            <consortium name="Ensembl"/>
        </authorList>
    </citation>
    <scope>IDENTIFICATION</scope>
</reference>
<reference evidence="3" key="4">
    <citation type="submission" date="2025-08" db="UniProtKB">
        <authorList>
            <consortium name="Ensembl"/>
        </authorList>
    </citation>
    <scope>IDENTIFICATION</scope>
</reference>
<dbReference type="Ensembl" id="ENSCMIT00000028429.1">
    <property type="protein sequence ID" value="ENSCMIP00000027988.1"/>
    <property type="gene ID" value="ENSCMIG00000012172.1"/>
</dbReference>
<sequence>MLSCCLVFCMLVADPPRSLALSLSACPSPPAAHVHRRDYRPTWHFNQTEPVAGNYYPVNTRIFIRDGKFQLSVLTDRSQGGSSIEDGSLELMVHRRLIFDDGRGWGRR</sequence>
<evidence type="ECO:0000313" key="4">
    <source>
        <dbReference type="Proteomes" id="UP000314986"/>
    </source>
</evidence>
<dbReference type="GO" id="GO:0005764">
    <property type="term" value="C:lysosome"/>
    <property type="evidence" value="ECO:0007669"/>
    <property type="project" value="TreeGrafter"/>
</dbReference>
<keyword evidence="4" id="KW-1185">Reference proteome</keyword>
<feature type="domain" description="Glycosyl hydrolase family 38 C-terminal" evidence="2">
    <location>
        <begin position="36"/>
        <end position="103"/>
    </location>
</feature>
<evidence type="ECO:0000313" key="3">
    <source>
        <dbReference type="Ensembl" id="ENSCMIP00000027988.1"/>
    </source>
</evidence>
<dbReference type="Pfam" id="PF07748">
    <property type="entry name" value="Glyco_hydro_38C"/>
    <property type="match status" value="1"/>
</dbReference>
<dbReference type="InterPro" id="IPR011682">
    <property type="entry name" value="Glyco_hydro_38_C"/>
</dbReference>
<dbReference type="GO" id="GO:0004559">
    <property type="term" value="F:alpha-mannosidase activity"/>
    <property type="evidence" value="ECO:0007669"/>
    <property type="project" value="InterPro"/>
</dbReference>
<dbReference type="InterPro" id="IPR050843">
    <property type="entry name" value="Glycosyl_Hydrlase_38"/>
</dbReference>
<dbReference type="InterPro" id="IPR011013">
    <property type="entry name" value="Gal_mutarotase_sf_dom"/>
</dbReference>
<dbReference type="PANTHER" id="PTHR11607">
    <property type="entry name" value="ALPHA-MANNOSIDASE"/>
    <property type="match status" value="1"/>
</dbReference>
<dbReference type="SUPFAM" id="SSF74650">
    <property type="entry name" value="Galactose mutarotase-like"/>
    <property type="match status" value="1"/>
</dbReference>
<feature type="chain" id="PRO_5021343851" evidence="1">
    <location>
        <begin position="21"/>
        <end position="108"/>
    </location>
</feature>
<dbReference type="Proteomes" id="UP000314986">
    <property type="component" value="Unassembled WGS sequence"/>
</dbReference>
<dbReference type="GeneTree" id="ENSGT01030000234638"/>
<name>A0A4W3IN81_CALMI</name>
<reference evidence="4" key="1">
    <citation type="journal article" date="2006" name="Science">
        <title>Ancient noncoding elements conserved in the human genome.</title>
        <authorList>
            <person name="Venkatesh B."/>
            <person name="Kirkness E.F."/>
            <person name="Loh Y.H."/>
            <person name="Halpern A.L."/>
            <person name="Lee A.P."/>
            <person name="Johnson J."/>
            <person name="Dandona N."/>
            <person name="Viswanathan L.D."/>
            <person name="Tay A."/>
            <person name="Venter J.C."/>
            <person name="Strausberg R.L."/>
            <person name="Brenner S."/>
        </authorList>
    </citation>
    <scope>NUCLEOTIDE SEQUENCE [LARGE SCALE GENOMIC DNA]</scope>
</reference>
<dbReference type="AlphaFoldDB" id="A0A4W3IN81"/>
<evidence type="ECO:0000256" key="1">
    <source>
        <dbReference type="SAM" id="SignalP"/>
    </source>
</evidence>
<organism evidence="3 4">
    <name type="scientific">Callorhinchus milii</name>
    <name type="common">Ghost shark</name>
    <dbReference type="NCBI Taxonomy" id="7868"/>
    <lineage>
        <taxon>Eukaryota</taxon>
        <taxon>Metazoa</taxon>
        <taxon>Chordata</taxon>
        <taxon>Craniata</taxon>
        <taxon>Vertebrata</taxon>
        <taxon>Chondrichthyes</taxon>
        <taxon>Holocephali</taxon>
        <taxon>Chimaeriformes</taxon>
        <taxon>Callorhinchidae</taxon>
        <taxon>Callorhinchus</taxon>
    </lineage>
</organism>
<keyword evidence="1" id="KW-0732">Signal</keyword>
<dbReference type="Gene3D" id="2.70.98.30">
    <property type="entry name" value="Golgi alpha-mannosidase II, domain 4"/>
    <property type="match status" value="1"/>
</dbReference>
<dbReference type="GO" id="GO:0006013">
    <property type="term" value="P:mannose metabolic process"/>
    <property type="evidence" value="ECO:0007669"/>
    <property type="project" value="InterPro"/>
</dbReference>
<protein>
    <submittedName>
        <fullName evidence="3">Lysosomal alpha-mannosidase-like</fullName>
    </submittedName>
</protein>
<reference evidence="4" key="2">
    <citation type="journal article" date="2007" name="PLoS Biol.">
        <title>Survey sequencing and comparative analysis of the elephant shark (Callorhinchus milii) genome.</title>
        <authorList>
            <person name="Venkatesh B."/>
            <person name="Kirkness E.F."/>
            <person name="Loh Y.H."/>
            <person name="Halpern A.L."/>
            <person name="Lee A.P."/>
            <person name="Johnson J."/>
            <person name="Dandona N."/>
            <person name="Viswanathan L.D."/>
            <person name="Tay A."/>
            <person name="Venter J.C."/>
            <person name="Strausberg R.L."/>
            <person name="Brenner S."/>
        </authorList>
    </citation>
    <scope>NUCLEOTIDE SEQUENCE [LARGE SCALE GENOMIC DNA]</scope>
</reference>
<feature type="signal peptide" evidence="1">
    <location>
        <begin position="1"/>
        <end position="20"/>
    </location>
</feature>
<dbReference type="GO" id="GO:0030246">
    <property type="term" value="F:carbohydrate binding"/>
    <property type="evidence" value="ECO:0007669"/>
    <property type="project" value="InterPro"/>
</dbReference>
<accession>A0A4W3IN81</accession>